<name>A0A0E9SKW6_ANGAN</name>
<dbReference type="EMBL" id="GBXM01067282">
    <property type="protein sequence ID" value="JAH41295.1"/>
    <property type="molecule type" value="Transcribed_RNA"/>
</dbReference>
<sequence length="57" mass="6151">MVMPPSSPLAPGIGACRLTSGHKNLFLPFLCSRMLALISPTATFRTSFCREIVTPSQ</sequence>
<reference evidence="1" key="2">
    <citation type="journal article" date="2015" name="Fish Shellfish Immunol.">
        <title>Early steps in the European eel (Anguilla anguilla)-Vibrio vulnificus interaction in the gills: Role of the RtxA13 toxin.</title>
        <authorList>
            <person name="Callol A."/>
            <person name="Pajuelo D."/>
            <person name="Ebbesson L."/>
            <person name="Teles M."/>
            <person name="MacKenzie S."/>
            <person name="Amaro C."/>
        </authorList>
    </citation>
    <scope>NUCLEOTIDE SEQUENCE</scope>
</reference>
<organism evidence="1">
    <name type="scientific">Anguilla anguilla</name>
    <name type="common">European freshwater eel</name>
    <name type="synonym">Muraena anguilla</name>
    <dbReference type="NCBI Taxonomy" id="7936"/>
    <lineage>
        <taxon>Eukaryota</taxon>
        <taxon>Metazoa</taxon>
        <taxon>Chordata</taxon>
        <taxon>Craniata</taxon>
        <taxon>Vertebrata</taxon>
        <taxon>Euteleostomi</taxon>
        <taxon>Actinopterygii</taxon>
        <taxon>Neopterygii</taxon>
        <taxon>Teleostei</taxon>
        <taxon>Anguilliformes</taxon>
        <taxon>Anguillidae</taxon>
        <taxon>Anguilla</taxon>
    </lineage>
</organism>
<evidence type="ECO:0000313" key="1">
    <source>
        <dbReference type="EMBL" id="JAH41295.1"/>
    </source>
</evidence>
<proteinExistence type="predicted"/>
<reference evidence="1" key="1">
    <citation type="submission" date="2014-11" db="EMBL/GenBank/DDBJ databases">
        <authorList>
            <person name="Amaro Gonzalez C."/>
        </authorList>
    </citation>
    <scope>NUCLEOTIDE SEQUENCE</scope>
</reference>
<accession>A0A0E9SKW6</accession>
<protein>
    <submittedName>
        <fullName evidence="1">Uncharacterized protein</fullName>
    </submittedName>
</protein>
<dbReference type="AlphaFoldDB" id="A0A0E9SKW6"/>